<accession>A0A7U3NUT0</accession>
<reference evidence="2" key="1">
    <citation type="journal article" date="2019" name="PLoS Pathog.">
        <title>Re-assessing the diversity of negative strand RNA viruses in insects.</title>
        <authorList>
            <person name="Kafer S."/>
            <person name="Paraskevopoulou S."/>
            <person name="Zirkel F."/>
            <person name="Wieseke N."/>
            <person name="Donath A."/>
            <person name="Petersen M."/>
            <person name="Jones T.C."/>
            <person name="Liu S."/>
            <person name="Zhou X."/>
            <person name="Middendorf M."/>
            <person name="Junglen S."/>
            <person name="Misof B."/>
            <person name="Drosten C."/>
        </authorList>
    </citation>
    <scope>NUCLEOTIDE SEQUENCE</scope>
    <source>
        <strain evidence="2">OKIAV85</strain>
    </source>
</reference>
<evidence type="ECO:0000313" key="3">
    <source>
        <dbReference type="Proteomes" id="UP000680004"/>
    </source>
</evidence>
<keyword evidence="2" id="KW-0946">Virion</keyword>
<name>A0A7U3NUT0_9MONO</name>
<evidence type="ECO:0000256" key="1">
    <source>
        <dbReference type="SAM" id="MobiDB-lite"/>
    </source>
</evidence>
<dbReference type="RefSeq" id="YP_010798599.1">
    <property type="nucleotide sequence ID" value="NC_076500.1"/>
</dbReference>
<dbReference type="GO" id="GO:0019013">
    <property type="term" value="C:viral nucleocapsid"/>
    <property type="evidence" value="ECO:0007669"/>
    <property type="project" value="UniProtKB-KW"/>
</dbReference>
<keyword evidence="2" id="KW-0543">Viral nucleoprotein</keyword>
<dbReference type="Pfam" id="PF06407">
    <property type="entry name" value="BDV_P40"/>
    <property type="match status" value="1"/>
</dbReference>
<evidence type="ECO:0000313" key="2">
    <source>
        <dbReference type="EMBL" id="QPB73974.1"/>
    </source>
</evidence>
<proteinExistence type="predicted"/>
<feature type="region of interest" description="Disordered" evidence="1">
    <location>
        <begin position="323"/>
        <end position="342"/>
    </location>
</feature>
<dbReference type="InterPro" id="IPR009441">
    <property type="entry name" value="P40_nucleoprot_BD-vir"/>
</dbReference>
<organism evidence="2">
    <name type="scientific">Hymenopteran orino-related virus OKIAV85</name>
    <dbReference type="NCBI Taxonomy" id="2789450"/>
    <lineage>
        <taxon>Viruses</taxon>
        <taxon>Riboviria</taxon>
        <taxon>Orthornavirae</taxon>
        <taxon>Negarnaviricota</taxon>
        <taxon>Haploviricotina</taxon>
        <taxon>Monjiviricetes</taxon>
        <taxon>Mononegavirales</taxon>
        <taxon>Nyamiviridae</taxon>
        <taxon>Formivirus</taxon>
        <taxon>Formivirus gorytis</taxon>
    </lineage>
</organism>
<protein>
    <submittedName>
        <fullName evidence="2">Nucleoprotein</fullName>
    </submittedName>
</protein>
<dbReference type="InterPro" id="IPR015970">
    <property type="entry name" value="P40_nucleoprot_sub2_BD-vir"/>
</dbReference>
<feature type="compositionally biased region" description="Basic and acidic residues" evidence="1">
    <location>
        <begin position="325"/>
        <end position="335"/>
    </location>
</feature>
<dbReference type="Gene3D" id="1.10.3050.10">
    <property type="entry name" value="borna disease virus nucleoprotein, domain 2"/>
    <property type="match status" value="1"/>
</dbReference>
<dbReference type="KEGG" id="vg:80536845"/>
<reference evidence="2" key="2">
    <citation type="submission" date="2020-09" db="EMBL/GenBank/DDBJ databases">
        <authorList>
            <person name="Kaefer S."/>
            <person name="Paraskevopoulou S."/>
            <person name="Zirkel F."/>
            <person name="Wieseke N."/>
            <person name="Donath A."/>
            <person name="Petersen M."/>
            <person name="Jones T.C."/>
            <person name="Liu S."/>
            <person name="Zhou X."/>
            <person name="Middendorf M."/>
            <person name="Junglen S."/>
            <person name="Misof B."/>
            <person name="Drosten C."/>
        </authorList>
    </citation>
    <scope>NUCLEOTIDE SEQUENCE</scope>
    <source>
        <strain evidence="2">OKIAV85</strain>
    </source>
</reference>
<dbReference type="EMBL" id="MW039259">
    <property type="protein sequence ID" value="QPB73974.1"/>
    <property type="molecule type" value="Viral_cRNA"/>
</dbReference>
<dbReference type="GeneID" id="80536845"/>
<sequence length="342" mass="38774">MMQNTADIPISRSLRIEEAANPSYVNPYYTLLSNPPPEMSVGDAYASCICWFFGKRPAFIVEVTPLVEPEQKTSLTKAMEAPVSDQILLLQAMIGLMTLGKEVRSGKDGNIEYIESRWKAMCATQGIENQLEKGNINLRAMFLERTLQWQAYVKPRAQVRAKFLEYVELGFSTESPGLFTAALDQIRMVLKDYGLKSILLMDAFISSKNRALELAPIAKQAVDMRRNLQRLKETLGQKFAYIKLYPLPGADLLNHREYPDLYYAAISSALASGDLGKEGRYIMSDVQTTISKPLIEDMTEKSTRARLVIDEITKENLSILGYEVPDERDREETPPPKRHRRH</sequence>
<dbReference type="Proteomes" id="UP000680004">
    <property type="component" value="Segment"/>
</dbReference>
<keyword evidence="3" id="KW-1185">Reference proteome</keyword>